<dbReference type="EMBL" id="MAVT02000206">
    <property type="protein sequence ID" value="POS78183.1"/>
    <property type="molecule type" value="Genomic_DNA"/>
</dbReference>
<evidence type="ECO:0000313" key="5">
    <source>
        <dbReference type="EMBL" id="POS78183.1"/>
    </source>
</evidence>
<evidence type="ECO:0000313" key="6">
    <source>
        <dbReference type="Proteomes" id="UP000094444"/>
    </source>
</evidence>
<evidence type="ECO:0000259" key="4">
    <source>
        <dbReference type="Pfam" id="PF00135"/>
    </source>
</evidence>
<keyword evidence="6" id="KW-1185">Reference proteome</keyword>
<sequence>MTTSFLALLALTASSSWASSISTNSLVRHDIKATDPATTGPIVDLGYAFHTPQLTTSPDERTYYNFSNIRYAAPPVGSLRFQLPRDPIDNRSAGVQDGTYGKICPQAYTPWQNPSFVTAPPGELESEDCLFLDVVVPESAWHQRFNSSRPVMVWIHGGGFQIGAKWGGPLTNPLGLQDRSFDEDGEGVVFVALNYRLGALGWLQGESFTSAGGVPNVGLHDQRKALEWIQQKIHLFGGDPSRITIMGESAGGGSILHHITAYGGEKGAPQFQRAILQSPAYVPRPYVSQAENSFSIFLEAANASTLSDLVALDTHNVQIANKLSQSSNFFGSFQFGPAPDGDYVPDLPEKLLASGRFHKGVQVMVAHNTFEAQKYTDPTATNSSVFETWMKLYFPDIPAAALEELTTEVYPPVYNDTSVPWTTPLDRLMTAVADITFTCHACFVASAVGSGPGVNGSAVAPAYSYLFSVPPGIHTLDVNYSFYVNSTWSPLVTNATTAGILQGYLTTFAETGDPNREGLPAFPVYGGENMDLNLNATFVDVIRDPAANSRCDWWREASYA</sequence>
<evidence type="ECO:0000256" key="2">
    <source>
        <dbReference type="ARBA" id="ARBA00022801"/>
    </source>
</evidence>
<comment type="similarity">
    <text evidence="1 3">Belongs to the type-B carboxylesterase/lipase family.</text>
</comment>
<dbReference type="GO" id="GO:0016787">
    <property type="term" value="F:hydrolase activity"/>
    <property type="evidence" value="ECO:0007669"/>
    <property type="project" value="UniProtKB-KW"/>
</dbReference>
<dbReference type="InterPro" id="IPR019819">
    <property type="entry name" value="Carboxylesterase_B_CS"/>
</dbReference>
<protein>
    <recommendedName>
        <fullName evidence="3">Carboxylic ester hydrolase</fullName>
        <ecNumber evidence="3">3.1.1.-</ecNumber>
    </recommendedName>
</protein>
<gene>
    <name evidence="5" type="ORF">DHEL01_v203425</name>
</gene>
<dbReference type="InterPro" id="IPR050309">
    <property type="entry name" value="Type-B_Carboxylest/Lipase"/>
</dbReference>
<dbReference type="STRING" id="158607.A0A2P5I6P5"/>
<dbReference type="Gene3D" id="3.40.50.1820">
    <property type="entry name" value="alpha/beta hydrolase"/>
    <property type="match status" value="1"/>
</dbReference>
<keyword evidence="3" id="KW-0732">Signal</keyword>
<dbReference type="PROSITE" id="PS00941">
    <property type="entry name" value="CARBOXYLESTERASE_B_2"/>
    <property type="match status" value="1"/>
</dbReference>
<name>A0A2P5I6P5_DIAHE</name>
<feature type="signal peptide" evidence="3">
    <location>
        <begin position="1"/>
        <end position="18"/>
    </location>
</feature>
<dbReference type="AlphaFoldDB" id="A0A2P5I6P5"/>
<dbReference type="PROSITE" id="PS00122">
    <property type="entry name" value="CARBOXYLESTERASE_B_1"/>
    <property type="match status" value="1"/>
</dbReference>
<dbReference type="SUPFAM" id="SSF53474">
    <property type="entry name" value="alpha/beta-Hydrolases"/>
    <property type="match status" value="1"/>
</dbReference>
<dbReference type="InterPro" id="IPR019826">
    <property type="entry name" value="Carboxylesterase_B_AS"/>
</dbReference>
<reference evidence="5" key="1">
    <citation type="submission" date="2017-09" db="EMBL/GenBank/DDBJ databases">
        <title>Polyketide synthases of a Diaporthe helianthi virulent isolate.</title>
        <authorList>
            <person name="Baroncelli R."/>
        </authorList>
    </citation>
    <scope>NUCLEOTIDE SEQUENCE [LARGE SCALE GENOMIC DNA]</scope>
    <source>
        <strain evidence="5">7/96</strain>
    </source>
</reference>
<proteinExistence type="inferred from homology"/>
<dbReference type="Pfam" id="PF00135">
    <property type="entry name" value="COesterase"/>
    <property type="match status" value="1"/>
</dbReference>
<evidence type="ECO:0000256" key="1">
    <source>
        <dbReference type="ARBA" id="ARBA00005964"/>
    </source>
</evidence>
<dbReference type="InParanoid" id="A0A2P5I6P5"/>
<dbReference type="PANTHER" id="PTHR11559">
    <property type="entry name" value="CARBOXYLESTERASE"/>
    <property type="match status" value="1"/>
</dbReference>
<evidence type="ECO:0000256" key="3">
    <source>
        <dbReference type="RuleBase" id="RU361235"/>
    </source>
</evidence>
<keyword evidence="2 3" id="KW-0378">Hydrolase</keyword>
<dbReference type="InterPro" id="IPR029058">
    <property type="entry name" value="AB_hydrolase_fold"/>
</dbReference>
<accession>A0A2P5I6P5</accession>
<feature type="chain" id="PRO_5015023168" description="Carboxylic ester hydrolase" evidence="3">
    <location>
        <begin position="19"/>
        <end position="560"/>
    </location>
</feature>
<dbReference type="OrthoDB" id="408631at2759"/>
<dbReference type="InterPro" id="IPR002018">
    <property type="entry name" value="CarbesteraseB"/>
</dbReference>
<feature type="domain" description="Carboxylesterase type B" evidence="4">
    <location>
        <begin position="58"/>
        <end position="531"/>
    </location>
</feature>
<dbReference type="Proteomes" id="UP000094444">
    <property type="component" value="Unassembled WGS sequence"/>
</dbReference>
<dbReference type="EC" id="3.1.1.-" evidence="3"/>
<organism evidence="5 6">
    <name type="scientific">Diaporthe helianthi</name>
    <dbReference type="NCBI Taxonomy" id="158607"/>
    <lineage>
        <taxon>Eukaryota</taxon>
        <taxon>Fungi</taxon>
        <taxon>Dikarya</taxon>
        <taxon>Ascomycota</taxon>
        <taxon>Pezizomycotina</taxon>
        <taxon>Sordariomycetes</taxon>
        <taxon>Sordariomycetidae</taxon>
        <taxon>Diaporthales</taxon>
        <taxon>Diaporthaceae</taxon>
        <taxon>Diaporthe</taxon>
    </lineage>
</organism>
<comment type="caution">
    <text evidence="5">The sequence shown here is derived from an EMBL/GenBank/DDBJ whole genome shotgun (WGS) entry which is preliminary data.</text>
</comment>